<gene>
    <name evidence="2" type="ORF">CA85_23750</name>
</gene>
<reference evidence="2 3" key="1">
    <citation type="submission" date="2019-02" db="EMBL/GenBank/DDBJ databases">
        <title>Deep-cultivation of Planctomycetes and their phenomic and genomic characterization uncovers novel biology.</title>
        <authorList>
            <person name="Wiegand S."/>
            <person name="Jogler M."/>
            <person name="Boedeker C."/>
            <person name="Pinto D."/>
            <person name="Vollmers J."/>
            <person name="Rivas-Marin E."/>
            <person name="Kohn T."/>
            <person name="Peeters S.H."/>
            <person name="Heuer A."/>
            <person name="Rast P."/>
            <person name="Oberbeckmann S."/>
            <person name="Bunk B."/>
            <person name="Jeske O."/>
            <person name="Meyerdierks A."/>
            <person name="Storesund J.E."/>
            <person name="Kallscheuer N."/>
            <person name="Luecker S."/>
            <person name="Lage O.M."/>
            <person name="Pohl T."/>
            <person name="Merkel B.J."/>
            <person name="Hornburger P."/>
            <person name="Mueller R.-W."/>
            <person name="Bruemmer F."/>
            <person name="Labrenz M."/>
            <person name="Spormann A.M."/>
            <person name="Op Den Camp H."/>
            <person name="Overmann J."/>
            <person name="Amann R."/>
            <person name="Jetten M.S.M."/>
            <person name="Mascher T."/>
            <person name="Medema M.H."/>
            <person name="Devos D.P."/>
            <person name="Kaster A.-K."/>
            <person name="Ovreas L."/>
            <person name="Rohde M."/>
            <person name="Galperin M.Y."/>
            <person name="Jogler C."/>
        </authorList>
    </citation>
    <scope>NUCLEOTIDE SEQUENCE [LARGE SCALE GENOMIC DNA]</scope>
    <source>
        <strain evidence="2 3">CA85</strain>
    </source>
</reference>
<keyword evidence="1" id="KW-1133">Transmembrane helix</keyword>
<evidence type="ECO:0000256" key="1">
    <source>
        <dbReference type="SAM" id="Phobius"/>
    </source>
</evidence>
<keyword evidence="1" id="KW-0472">Membrane</keyword>
<proteinExistence type="predicted"/>
<evidence type="ECO:0000313" key="3">
    <source>
        <dbReference type="Proteomes" id="UP000318053"/>
    </source>
</evidence>
<comment type="caution">
    <text evidence="2">The sequence shown here is derived from an EMBL/GenBank/DDBJ whole genome shotgun (WGS) entry which is preliminary data.</text>
</comment>
<protein>
    <submittedName>
        <fullName evidence="2">Uncharacterized protein</fullName>
    </submittedName>
</protein>
<dbReference type="AlphaFoldDB" id="A0A5C5XXB7"/>
<name>A0A5C5XXB7_9BACT</name>
<evidence type="ECO:0000313" key="2">
    <source>
        <dbReference type="EMBL" id="TWT67524.1"/>
    </source>
</evidence>
<dbReference type="EMBL" id="SJPK01000004">
    <property type="protein sequence ID" value="TWT67524.1"/>
    <property type="molecule type" value="Genomic_DNA"/>
</dbReference>
<feature type="transmembrane region" description="Helical" evidence="1">
    <location>
        <begin position="12"/>
        <end position="31"/>
    </location>
</feature>
<accession>A0A5C5XXB7</accession>
<sequence length="68" mass="7417">MENRGCLTFHPFLLSPGILSSVLVLVGIESLRQQPAKRGSMSEIAITFPHAELLCRNASVRIPLGSQQ</sequence>
<keyword evidence="1" id="KW-0812">Transmembrane</keyword>
<organism evidence="2 3">
    <name type="scientific">Allorhodopirellula solitaria</name>
    <dbReference type="NCBI Taxonomy" id="2527987"/>
    <lineage>
        <taxon>Bacteria</taxon>
        <taxon>Pseudomonadati</taxon>
        <taxon>Planctomycetota</taxon>
        <taxon>Planctomycetia</taxon>
        <taxon>Pirellulales</taxon>
        <taxon>Pirellulaceae</taxon>
        <taxon>Allorhodopirellula</taxon>
    </lineage>
</organism>
<keyword evidence="3" id="KW-1185">Reference proteome</keyword>
<dbReference type="Proteomes" id="UP000318053">
    <property type="component" value="Unassembled WGS sequence"/>
</dbReference>